<dbReference type="InterPro" id="IPR006139">
    <property type="entry name" value="D-isomer_2_OHA_DH_cat_dom"/>
</dbReference>
<reference evidence="2 3" key="1">
    <citation type="journal article" date="2014" name="Am. J. Bot.">
        <title>Genome assembly and annotation for red clover (Trifolium pratense; Fabaceae).</title>
        <authorList>
            <person name="Istvanek J."/>
            <person name="Jaros M."/>
            <person name="Krenek A."/>
            <person name="Repkova J."/>
        </authorList>
    </citation>
    <scope>NUCLEOTIDE SEQUENCE [LARGE SCALE GENOMIC DNA]</scope>
    <source>
        <strain evidence="3">cv. Tatra</strain>
        <tissue evidence="2">Young leaves</tissue>
    </source>
</reference>
<reference evidence="2 3" key="2">
    <citation type="journal article" date="2017" name="Front. Plant Sci.">
        <title>Gene Classification and Mining of Molecular Markers Useful in Red Clover (Trifolium pratense) Breeding.</title>
        <authorList>
            <person name="Istvanek J."/>
            <person name="Dluhosova J."/>
            <person name="Dluhos P."/>
            <person name="Patkova L."/>
            <person name="Nedelnik J."/>
            <person name="Repkova J."/>
        </authorList>
    </citation>
    <scope>NUCLEOTIDE SEQUENCE [LARGE SCALE GENOMIC DNA]</scope>
    <source>
        <strain evidence="3">cv. Tatra</strain>
        <tissue evidence="2">Young leaves</tissue>
    </source>
</reference>
<accession>A0A2K3LQ12</accession>
<comment type="caution">
    <text evidence="2">The sequence shown here is derived from an EMBL/GenBank/DDBJ whole genome shotgun (WGS) entry which is preliminary data.</text>
</comment>
<dbReference type="GO" id="GO:0051287">
    <property type="term" value="F:NAD binding"/>
    <property type="evidence" value="ECO:0007669"/>
    <property type="project" value="InterPro"/>
</dbReference>
<dbReference type="FunFam" id="3.40.50.720:FF:000038">
    <property type="entry name" value="D-3-phosphoglycerate dehydrogenase"/>
    <property type="match status" value="1"/>
</dbReference>
<feature type="non-terminal residue" evidence="2">
    <location>
        <position position="208"/>
    </location>
</feature>
<dbReference type="Pfam" id="PF00389">
    <property type="entry name" value="2-Hacid_dh"/>
    <property type="match status" value="1"/>
</dbReference>
<dbReference type="GO" id="GO:0009570">
    <property type="term" value="C:chloroplast stroma"/>
    <property type="evidence" value="ECO:0007669"/>
    <property type="project" value="TreeGrafter"/>
</dbReference>
<dbReference type="PANTHER" id="PTHR42938:SF46">
    <property type="entry name" value="D-3-PHOSPHOGLYCERATE DEHYDROGENASE 2, CHLOROPLASTIC"/>
    <property type="match status" value="1"/>
</dbReference>
<dbReference type="STRING" id="57577.A0A2K3LQ12"/>
<gene>
    <name evidence="2" type="ORF">L195_g036626</name>
</gene>
<dbReference type="EMBL" id="ASHM01038305">
    <property type="protein sequence ID" value="PNX80620.1"/>
    <property type="molecule type" value="Genomic_DNA"/>
</dbReference>
<protein>
    <submittedName>
        <fullName evidence="2">D-3-phosphoglycerate dehydrogenase chloroplastic-like</fullName>
    </submittedName>
</protein>
<evidence type="ECO:0000259" key="1">
    <source>
        <dbReference type="Pfam" id="PF00389"/>
    </source>
</evidence>
<organism evidence="2 3">
    <name type="scientific">Trifolium pratense</name>
    <name type="common">Red clover</name>
    <dbReference type="NCBI Taxonomy" id="57577"/>
    <lineage>
        <taxon>Eukaryota</taxon>
        <taxon>Viridiplantae</taxon>
        <taxon>Streptophyta</taxon>
        <taxon>Embryophyta</taxon>
        <taxon>Tracheophyta</taxon>
        <taxon>Spermatophyta</taxon>
        <taxon>Magnoliopsida</taxon>
        <taxon>eudicotyledons</taxon>
        <taxon>Gunneridae</taxon>
        <taxon>Pentapetalae</taxon>
        <taxon>rosids</taxon>
        <taxon>fabids</taxon>
        <taxon>Fabales</taxon>
        <taxon>Fabaceae</taxon>
        <taxon>Papilionoideae</taxon>
        <taxon>50 kb inversion clade</taxon>
        <taxon>NPAAA clade</taxon>
        <taxon>Hologalegina</taxon>
        <taxon>IRL clade</taxon>
        <taxon>Trifolieae</taxon>
        <taxon>Trifolium</taxon>
    </lineage>
</organism>
<evidence type="ECO:0000313" key="2">
    <source>
        <dbReference type="EMBL" id="PNX80620.1"/>
    </source>
</evidence>
<sequence length="208" mass="21782">MASSASTKPIFSSPIISSSQPKSSKSSNLSFLSSNTFGVKPNNNINNLKLSSQQHSFVVKSVLKTVDQTKQTTSSNNVAFNDEKPTILVSEKLGEAGLQVLRQLGNVVCAYDLSPEDLCKKISSCDALIVRSGTKVTRQVFEAGQGKLKVVGRAGVGIDNVDLQAATEFGCLVVNAPTANTIAAAEHGIALLAAMARNVSQADASLKA</sequence>
<name>A0A2K3LQ12_TRIPR</name>
<dbReference type="AlphaFoldDB" id="A0A2K3LQ12"/>
<dbReference type="PANTHER" id="PTHR42938">
    <property type="entry name" value="FORMATE DEHYDROGENASE 1"/>
    <property type="match status" value="1"/>
</dbReference>
<dbReference type="GO" id="GO:0004617">
    <property type="term" value="F:phosphoglycerate dehydrogenase activity"/>
    <property type="evidence" value="ECO:0007669"/>
    <property type="project" value="TreeGrafter"/>
</dbReference>
<dbReference type="Proteomes" id="UP000236291">
    <property type="component" value="Unassembled WGS sequence"/>
</dbReference>
<dbReference type="SUPFAM" id="SSF52283">
    <property type="entry name" value="Formate/glycerate dehydrogenase catalytic domain-like"/>
    <property type="match status" value="1"/>
</dbReference>
<evidence type="ECO:0000313" key="3">
    <source>
        <dbReference type="Proteomes" id="UP000236291"/>
    </source>
</evidence>
<proteinExistence type="predicted"/>
<feature type="domain" description="D-isomer specific 2-hydroxyacid dehydrogenase catalytic" evidence="1">
    <location>
        <begin position="87"/>
        <end position="197"/>
    </location>
</feature>
<dbReference type="Gene3D" id="3.40.50.720">
    <property type="entry name" value="NAD(P)-binding Rossmann-like Domain"/>
    <property type="match status" value="1"/>
</dbReference>